<gene>
    <name evidence="1" type="ORF">LG219_09875</name>
</gene>
<comment type="caution">
    <text evidence="1">The sequence shown here is derived from an EMBL/GenBank/DDBJ whole genome shotgun (WGS) entry which is preliminary data.</text>
</comment>
<organism evidence="1 2">
    <name type="scientific">Deefgea salmonis</name>
    <dbReference type="NCBI Taxonomy" id="2875502"/>
    <lineage>
        <taxon>Bacteria</taxon>
        <taxon>Pseudomonadati</taxon>
        <taxon>Pseudomonadota</taxon>
        <taxon>Betaproteobacteria</taxon>
        <taxon>Neisseriales</taxon>
        <taxon>Chitinibacteraceae</taxon>
        <taxon>Deefgea</taxon>
    </lineage>
</organism>
<dbReference type="RefSeq" id="WP_226764319.1">
    <property type="nucleotide sequence ID" value="NZ_JAJAWG010000005.1"/>
</dbReference>
<evidence type="ECO:0008006" key="3">
    <source>
        <dbReference type="Google" id="ProtNLM"/>
    </source>
</evidence>
<evidence type="ECO:0000313" key="1">
    <source>
        <dbReference type="EMBL" id="MCB5196576.1"/>
    </source>
</evidence>
<dbReference type="Proteomes" id="UP001198034">
    <property type="component" value="Unassembled WGS sequence"/>
</dbReference>
<accession>A0ABS8BLW2</accession>
<reference evidence="1 2" key="1">
    <citation type="submission" date="2021-10" db="EMBL/GenBank/DDBJ databases">
        <authorList>
            <person name="Chen M."/>
        </authorList>
    </citation>
    <scope>NUCLEOTIDE SEQUENCE [LARGE SCALE GENOMIC DNA]</scope>
    <source>
        <strain evidence="1 2">H3-26</strain>
    </source>
</reference>
<dbReference type="PROSITE" id="PS51257">
    <property type="entry name" value="PROKAR_LIPOPROTEIN"/>
    <property type="match status" value="1"/>
</dbReference>
<protein>
    <recommendedName>
        <fullName evidence="3">Lipoprotein</fullName>
    </recommendedName>
</protein>
<proteinExistence type="predicted"/>
<dbReference type="EMBL" id="JAJAWG010000005">
    <property type="protein sequence ID" value="MCB5196576.1"/>
    <property type="molecule type" value="Genomic_DNA"/>
</dbReference>
<name>A0ABS8BLW2_9NEIS</name>
<evidence type="ECO:0000313" key="2">
    <source>
        <dbReference type="Proteomes" id="UP001198034"/>
    </source>
</evidence>
<keyword evidence="2" id="KW-1185">Reference proteome</keyword>
<sequence length="142" mass="15391">MTSKTKRHRIHATTISSLIICITILTLSGCAARAYTKSSGDLQASSQHNEPVCFLIAPIPSSIPHTIIGEIKGSKRWYGSFSEVLKVMANEARRVGADAVMDLETKTDMNAIAWARPTGKGIAIKITDRSTFDCGKLNGTLR</sequence>